<proteinExistence type="predicted"/>
<gene>
    <name evidence="2" type="ORF">ScoT_31620</name>
</gene>
<dbReference type="Proteomes" id="UP001051844">
    <property type="component" value="Unassembled WGS sequence"/>
</dbReference>
<organism evidence="2 3">
    <name type="scientific">Streptomyces albidoflavus</name>
    <dbReference type="NCBI Taxonomy" id="1886"/>
    <lineage>
        <taxon>Bacteria</taxon>
        <taxon>Bacillati</taxon>
        <taxon>Actinomycetota</taxon>
        <taxon>Actinomycetes</taxon>
        <taxon>Kitasatosporales</taxon>
        <taxon>Streptomycetaceae</taxon>
        <taxon>Streptomyces</taxon>
        <taxon>Streptomyces albidoflavus group</taxon>
    </lineage>
</organism>
<evidence type="ECO:0000256" key="1">
    <source>
        <dbReference type="SAM" id="MobiDB-lite"/>
    </source>
</evidence>
<accession>A0AA37BXZ8</accession>
<evidence type="ECO:0000313" key="2">
    <source>
        <dbReference type="EMBL" id="GHI46988.1"/>
    </source>
</evidence>
<dbReference type="AlphaFoldDB" id="A0AA37BXZ8"/>
<reference evidence="2" key="1">
    <citation type="submission" date="2022-09" db="EMBL/GenBank/DDBJ databases">
        <title>Whole genome shotgun sequence of Streptomyces albidoflavus NBRC 12854.</title>
        <authorList>
            <person name="Komaki H."/>
            <person name="Tamura T."/>
        </authorList>
    </citation>
    <scope>NUCLEOTIDE SEQUENCE</scope>
    <source>
        <strain evidence="2">NBRC 12854</strain>
    </source>
</reference>
<evidence type="ECO:0000313" key="3">
    <source>
        <dbReference type="Proteomes" id="UP001051844"/>
    </source>
</evidence>
<comment type="caution">
    <text evidence="2">The sequence shown here is derived from an EMBL/GenBank/DDBJ whole genome shotgun (WGS) entry which is preliminary data.</text>
</comment>
<sequence length="56" mass="5761">MHPVRRPPDGPVVSTVEEPLSSLVSCEFNPPADGDPPTGVSLVSPRPGVPITLTGT</sequence>
<protein>
    <submittedName>
        <fullName evidence="2">Uncharacterized protein</fullName>
    </submittedName>
</protein>
<feature type="region of interest" description="Disordered" evidence="1">
    <location>
        <begin position="30"/>
        <end position="56"/>
    </location>
</feature>
<dbReference type="EMBL" id="BNDZ01000005">
    <property type="protein sequence ID" value="GHI46988.1"/>
    <property type="molecule type" value="Genomic_DNA"/>
</dbReference>
<name>A0AA37BXZ8_9ACTN</name>